<organism evidence="1">
    <name type="scientific">freshwater metagenome</name>
    <dbReference type="NCBI Taxonomy" id="449393"/>
    <lineage>
        <taxon>unclassified sequences</taxon>
        <taxon>metagenomes</taxon>
        <taxon>ecological metagenomes</taxon>
    </lineage>
</organism>
<sequence>MSTLSVDTSSKASSTLIESPTFFSHRVTVPSVTDSPSAGIETIVEPALLDVVLTGATGAGVGVGAGVVTATGVGVGVGGAVGVGAVGVGAGVGVAATGAGVLAPALSLITANSAPTATVESIGTTIFCRTPATGDGISVSTLSVDTSNSGSSTAT</sequence>
<protein>
    <submittedName>
        <fullName evidence="1">Unannotated protein</fullName>
    </submittedName>
</protein>
<dbReference type="EMBL" id="CAEZXI010000045">
    <property type="protein sequence ID" value="CAB4683414.1"/>
    <property type="molecule type" value="Genomic_DNA"/>
</dbReference>
<reference evidence="1" key="1">
    <citation type="submission" date="2020-05" db="EMBL/GenBank/DDBJ databases">
        <authorList>
            <person name="Chiriac C."/>
            <person name="Salcher M."/>
            <person name="Ghai R."/>
            <person name="Kavagutti S V."/>
        </authorList>
    </citation>
    <scope>NUCLEOTIDE SEQUENCE</scope>
</reference>
<proteinExistence type="predicted"/>
<gene>
    <name evidence="1" type="ORF">UFOPK2362_00561</name>
</gene>
<accession>A0A6J6NEL2</accession>
<dbReference type="AlphaFoldDB" id="A0A6J6NEL2"/>
<name>A0A6J6NEL2_9ZZZZ</name>
<evidence type="ECO:0000313" key="1">
    <source>
        <dbReference type="EMBL" id="CAB4683414.1"/>
    </source>
</evidence>